<dbReference type="InterPro" id="IPR048435">
    <property type="entry name" value="MASE6"/>
</dbReference>
<feature type="transmembrane region" description="Helical" evidence="4">
    <location>
        <begin position="50"/>
        <end position="70"/>
    </location>
</feature>
<name>A0A857JHT5_9ALTE</name>
<dbReference type="FunFam" id="3.30.70.270:FF:000001">
    <property type="entry name" value="Diguanylate cyclase domain protein"/>
    <property type="match status" value="1"/>
</dbReference>
<evidence type="ECO:0000256" key="2">
    <source>
        <dbReference type="ARBA" id="ARBA00012528"/>
    </source>
</evidence>
<reference evidence="6 7" key="1">
    <citation type="submission" date="2019-12" db="EMBL/GenBank/DDBJ databases">
        <title>Genome sequencing and assembly of endphytes of Porphyra tenera.</title>
        <authorList>
            <person name="Park J.M."/>
            <person name="Shin R."/>
            <person name="Jo S.H."/>
        </authorList>
    </citation>
    <scope>NUCLEOTIDE SEQUENCE [LARGE SCALE GENOMIC DNA]</scope>
    <source>
        <strain evidence="6 7">GPM4</strain>
    </source>
</reference>
<dbReference type="KEGG" id="pmes:FX988_01084"/>
<evidence type="ECO:0000256" key="3">
    <source>
        <dbReference type="ARBA" id="ARBA00034247"/>
    </source>
</evidence>
<dbReference type="InterPro" id="IPR050469">
    <property type="entry name" value="Diguanylate_Cyclase"/>
</dbReference>
<dbReference type="NCBIfam" id="TIGR00254">
    <property type="entry name" value="GGDEF"/>
    <property type="match status" value="1"/>
</dbReference>
<dbReference type="AlphaFoldDB" id="A0A857JHT5"/>
<feature type="domain" description="GGDEF" evidence="5">
    <location>
        <begin position="224"/>
        <end position="350"/>
    </location>
</feature>
<comment type="catalytic activity">
    <reaction evidence="3">
        <text>2 GTP = 3',3'-c-di-GMP + 2 diphosphate</text>
        <dbReference type="Rhea" id="RHEA:24898"/>
        <dbReference type="ChEBI" id="CHEBI:33019"/>
        <dbReference type="ChEBI" id="CHEBI:37565"/>
        <dbReference type="ChEBI" id="CHEBI:58805"/>
        <dbReference type="EC" id="2.7.7.65"/>
    </reaction>
</comment>
<dbReference type="GO" id="GO:0005886">
    <property type="term" value="C:plasma membrane"/>
    <property type="evidence" value="ECO:0007669"/>
    <property type="project" value="TreeGrafter"/>
</dbReference>
<dbReference type="SUPFAM" id="SSF55073">
    <property type="entry name" value="Nucleotide cyclase"/>
    <property type="match status" value="1"/>
</dbReference>
<accession>A0A857JHT5</accession>
<dbReference type="GO" id="GO:0043709">
    <property type="term" value="P:cell adhesion involved in single-species biofilm formation"/>
    <property type="evidence" value="ECO:0007669"/>
    <property type="project" value="TreeGrafter"/>
</dbReference>
<feature type="transmembrane region" description="Helical" evidence="4">
    <location>
        <begin position="149"/>
        <end position="170"/>
    </location>
</feature>
<dbReference type="Proteomes" id="UP000464524">
    <property type="component" value="Chromosome"/>
</dbReference>
<comment type="cofactor">
    <cofactor evidence="1">
        <name>Mg(2+)</name>
        <dbReference type="ChEBI" id="CHEBI:18420"/>
    </cofactor>
</comment>
<dbReference type="InterPro" id="IPR043128">
    <property type="entry name" value="Rev_trsase/Diguanyl_cyclase"/>
</dbReference>
<feature type="transmembrane region" description="Helical" evidence="4">
    <location>
        <begin position="77"/>
        <end position="95"/>
    </location>
</feature>
<evidence type="ECO:0000313" key="6">
    <source>
        <dbReference type="EMBL" id="QHJ10862.1"/>
    </source>
</evidence>
<evidence type="ECO:0000256" key="4">
    <source>
        <dbReference type="SAM" id="Phobius"/>
    </source>
</evidence>
<dbReference type="RefSeq" id="WP_160178668.1">
    <property type="nucleotide sequence ID" value="NZ_CP047656.1"/>
</dbReference>
<keyword evidence="4" id="KW-1133">Transmembrane helix</keyword>
<gene>
    <name evidence="6" type="ORF">FX988_01084</name>
</gene>
<dbReference type="Pfam" id="PF20966">
    <property type="entry name" value="MASE6"/>
    <property type="match status" value="1"/>
</dbReference>
<dbReference type="OrthoDB" id="9812260at2"/>
<keyword evidence="6" id="KW-0548">Nucleotidyltransferase</keyword>
<dbReference type="PROSITE" id="PS50887">
    <property type="entry name" value="GGDEF"/>
    <property type="match status" value="1"/>
</dbReference>
<organism evidence="6 7">
    <name type="scientific">Paraglaciecola mesophila</name>
    <dbReference type="NCBI Taxonomy" id="197222"/>
    <lineage>
        <taxon>Bacteria</taxon>
        <taxon>Pseudomonadati</taxon>
        <taxon>Pseudomonadota</taxon>
        <taxon>Gammaproteobacteria</taxon>
        <taxon>Alteromonadales</taxon>
        <taxon>Alteromonadaceae</taxon>
        <taxon>Paraglaciecola</taxon>
    </lineage>
</organism>
<dbReference type="PANTHER" id="PTHR45138">
    <property type="entry name" value="REGULATORY COMPONENTS OF SENSORY TRANSDUCTION SYSTEM"/>
    <property type="match status" value="1"/>
</dbReference>
<keyword evidence="7" id="KW-1185">Reference proteome</keyword>
<evidence type="ECO:0000256" key="1">
    <source>
        <dbReference type="ARBA" id="ARBA00001946"/>
    </source>
</evidence>
<dbReference type="SMART" id="SM00267">
    <property type="entry name" value="GGDEF"/>
    <property type="match status" value="1"/>
</dbReference>
<feature type="transmembrane region" description="Helical" evidence="4">
    <location>
        <begin position="126"/>
        <end position="143"/>
    </location>
</feature>
<dbReference type="Pfam" id="PF00990">
    <property type="entry name" value="GGDEF"/>
    <property type="match status" value="1"/>
</dbReference>
<dbReference type="CDD" id="cd01949">
    <property type="entry name" value="GGDEF"/>
    <property type="match status" value="1"/>
</dbReference>
<protein>
    <recommendedName>
        <fullName evidence="2">diguanylate cyclase</fullName>
        <ecNumber evidence="2">2.7.7.65</ecNumber>
    </recommendedName>
</protein>
<dbReference type="InterPro" id="IPR000160">
    <property type="entry name" value="GGDEF_dom"/>
</dbReference>
<evidence type="ECO:0000259" key="5">
    <source>
        <dbReference type="PROSITE" id="PS50887"/>
    </source>
</evidence>
<proteinExistence type="predicted"/>
<dbReference type="Gene3D" id="3.30.70.270">
    <property type="match status" value="1"/>
</dbReference>
<keyword evidence="4" id="KW-0812">Transmembrane</keyword>
<evidence type="ECO:0000313" key="7">
    <source>
        <dbReference type="Proteomes" id="UP000464524"/>
    </source>
</evidence>
<keyword evidence="6" id="KW-0808">Transferase</keyword>
<dbReference type="GO" id="GO:1902201">
    <property type="term" value="P:negative regulation of bacterial-type flagellum-dependent cell motility"/>
    <property type="evidence" value="ECO:0007669"/>
    <property type="project" value="TreeGrafter"/>
</dbReference>
<dbReference type="EC" id="2.7.7.65" evidence="2"/>
<dbReference type="EMBL" id="CP047656">
    <property type="protein sequence ID" value="QHJ10862.1"/>
    <property type="molecule type" value="Genomic_DNA"/>
</dbReference>
<dbReference type="GO" id="GO:0052621">
    <property type="term" value="F:diguanylate cyclase activity"/>
    <property type="evidence" value="ECO:0007669"/>
    <property type="project" value="UniProtKB-EC"/>
</dbReference>
<feature type="transmembrane region" description="Helical" evidence="4">
    <location>
        <begin position="24"/>
        <end position="44"/>
    </location>
</feature>
<dbReference type="PANTHER" id="PTHR45138:SF9">
    <property type="entry name" value="DIGUANYLATE CYCLASE DGCM-RELATED"/>
    <property type="match status" value="1"/>
</dbReference>
<keyword evidence="4" id="KW-0472">Membrane</keyword>
<sequence length="350" mass="39482">MLRFWFKEFPQYPCDHTDYWRTRLISYALLVTTSYFLLLTIINIVTFSNFSLALLDGTGLLFSLGIFAWFRATGNVTVASWAVTIMVTALILLFVTSAKGYSHSLYWATLVPPFAFFLLGRKFGTAVSTFTFFICVLVVYKQMETQQPGYFAFGSLLNVIEVSVAHILLFRFYEQARSSAYNTLAIRNTEILQLAETDKLTGLFNREKLESTLITLLSKVDEQHPLSVMLLDVDHFKKINDQYGHFEGDKVLRVLAKKLQELMREEDVVARWGGEEFVVLCATTSLEKAMQLAQRIREDIAKQVISGHALTISVGVAQYVPSDSLDSLLGRADVGLYQAKNNGRNSVIAA</sequence>
<dbReference type="InterPro" id="IPR029787">
    <property type="entry name" value="Nucleotide_cyclase"/>
</dbReference>